<feature type="region of interest" description="Disordered" evidence="1">
    <location>
        <begin position="1"/>
        <end position="55"/>
    </location>
</feature>
<proteinExistence type="predicted"/>
<evidence type="ECO:0000259" key="2">
    <source>
        <dbReference type="Pfam" id="PF23082"/>
    </source>
</evidence>
<evidence type="ECO:0000313" key="4">
    <source>
        <dbReference type="Proteomes" id="UP000325315"/>
    </source>
</evidence>
<accession>A0A5B6WEP2</accession>
<gene>
    <name evidence="3" type="ORF">EPI10_020241</name>
</gene>
<dbReference type="EMBL" id="SMMG02000003">
    <property type="protein sequence ID" value="KAA3479756.1"/>
    <property type="molecule type" value="Genomic_DNA"/>
</dbReference>
<reference evidence="4" key="1">
    <citation type="journal article" date="2019" name="Plant Biotechnol. J.">
        <title>Genome sequencing of the Australian wild diploid species Gossypium australe highlights disease resistance and delayed gland morphogenesis.</title>
        <authorList>
            <person name="Cai Y."/>
            <person name="Cai X."/>
            <person name="Wang Q."/>
            <person name="Wang P."/>
            <person name="Zhang Y."/>
            <person name="Cai C."/>
            <person name="Xu Y."/>
            <person name="Wang K."/>
            <person name="Zhou Z."/>
            <person name="Wang C."/>
            <person name="Geng S."/>
            <person name="Li B."/>
            <person name="Dong Q."/>
            <person name="Hou Y."/>
            <person name="Wang H."/>
            <person name="Ai P."/>
            <person name="Liu Z."/>
            <person name="Yi F."/>
            <person name="Sun M."/>
            <person name="An G."/>
            <person name="Cheng J."/>
            <person name="Zhang Y."/>
            <person name="Shi Q."/>
            <person name="Xie Y."/>
            <person name="Shi X."/>
            <person name="Chang Y."/>
            <person name="Huang F."/>
            <person name="Chen Y."/>
            <person name="Hong S."/>
            <person name="Mi L."/>
            <person name="Sun Q."/>
            <person name="Zhang L."/>
            <person name="Zhou B."/>
            <person name="Peng R."/>
            <person name="Zhang X."/>
            <person name="Liu F."/>
        </authorList>
    </citation>
    <scope>NUCLEOTIDE SEQUENCE [LARGE SCALE GENOMIC DNA]</scope>
    <source>
        <strain evidence="4">cv. PA1801</strain>
    </source>
</reference>
<sequence length="105" mass="11958">MSTLAPPSLIPSNRKCSKPDKIDEPIRNHGDLAEKGNGVEEKRRSGSNFDKEGKEWSEAEIEIEILKKQMVKTLMGKPDRWETIASAFKGKYKIDSMIKKRKGIR</sequence>
<feature type="domain" description="Myb-like" evidence="2">
    <location>
        <begin position="54"/>
        <end position="104"/>
    </location>
</feature>
<organism evidence="3 4">
    <name type="scientific">Gossypium australe</name>
    <dbReference type="NCBI Taxonomy" id="47621"/>
    <lineage>
        <taxon>Eukaryota</taxon>
        <taxon>Viridiplantae</taxon>
        <taxon>Streptophyta</taxon>
        <taxon>Embryophyta</taxon>
        <taxon>Tracheophyta</taxon>
        <taxon>Spermatophyta</taxon>
        <taxon>Magnoliopsida</taxon>
        <taxon>eudicotyledons</taxon>
        <taxon>Gunneridae</taxon>
        <taxon>Pentapetalae</taxon>
        <taxon>rosids</taxon>
        <taxon>malvids</taxon>
        <taxon>Malvales</taxon>
        <taxon>Malvaceae</taxon>
        <taxon>Malvoideae</taxon>
        <taxon>Gossypium</taxon>
    </lineage>
</organism>
<dbReference type="Gene3D" id="1.10.10.60">
    <property type="entry name" value="Homeodomain-like"/>
    <property type="match status" value="1"/>
</dbReference>
<dbReference type="Pfam" id="PF23082">
    <property type="entry name" value="Myb_DNA-binding_2"/>
    <property type="match status" value="1"/>
</dbReference>
<feature type="compositionally biased region" description="Basic and acidic residues" evidence="1">
    <location>
        <begin position="17"/>
        <end position="55"/>
    </location>
</feature>
<evidence type="ECO:0000313" key="3">
    <source>
        <dbReference type="EMBL" id="KAA3479756.1"/>
    </source>
</evidence>
<dbReference type="Proteomes" id="UP000325315">
    <property type="component" value="Unassembled WGS sequence"/>
</dbReference>
<dbReference type="InterPro" id="IPR001005">
    <property type="entry name" value="SANT/Myb"/>
</dbReference>
<name>A0A5B6WEP2_9ROSI</name>
<comment type="caution">
    <text evidence="3">The sequence shown here is derived from an EMBL/GenBank/DDBJ whole genome shotgun (WGS) entry which is preliminary data.</text>
</comment>
<keyword evidence="4" id="KW-1185">Reference proteome</keyword>
<dbReference type="OrthoDB" id="10250354at2759"/>
<dbReference type="AlphaFoldDB" id="A0A5B6WEP2"/>
<evidence type="ECO:0000256" key="1">
    <source>
        <dbReference type="SAM" id="MobiDB-lite"/>
    </source>
</evidence>
<protein>
    <submittedName>
        <fullName evidence="3">DnaJ-like protein subfamily C member 2</fullName>
    </submittedName>
</protein>